<reference evidence="2 3" key="1">
    <citation type="submission" date="2019-12" db="EMBL/GenBank/DDBJ databases">
        <authorList>
            <person name="Alioto T."/>
            <person name="Alioto T."/>
            <person name="Gomez Garrido J."/>
        </authorList>
    </citation>
    <scope>NUCLEOTIDE SEQUENCE [LARGE SCALE GENOMIC DNA]</scope>
</reference>
<proteinExistence type="predicted"/>
<feature type="non-terminal residue" evidence="2">
    <location>
        <position position="1"/>
    </location>
</feature>
<dbReference type="Proteomes" id="UP000594638">
    <property type="component" value="Unassembled WGS sequence"/>
</dbReference>
<sequence length="99" mass="11382">MPPKRTSKGKKKVSSTQMFATMTESSRDIQSLQQAFGAMSTDIQQVQEDMHIRRNFTSNASRESLTSRREVDTMNGRLGMYIGRIDSIQLRVNETWDHL</sequence>
<evidence type="ECO:0000313" key="2">
    <source>
        <dbReference type="EMBL" id="CAA3017329.1"/>
    </source>
</evidence>
<dbReference type="Gramene" id="OE9A116326T1">
    <property type="protein sequence ID" value="OE9A116326C1"/>
    <property type="gene ID" value="OE9A116326"/>
</dbReference>
<evidence type="ECO:0000313" key="3">
    <source>
        <dbReference type="Proteomes" id="UP000594638"/>
    </source>
</evidence>
<evidence type="ECO:0000256" key="1">
    <source>
        <dbReference type="SAM" id="MobiDB-lite"/>
    </source>
</evidence>
<name>A0A8S0UGN8_OLEEU</name>
<accession>A0A8S0UGN8</accession>
<feature type="compositionally biased region" description="Basic residues" evidence="1">
    <location>
        <begin position="1"/>
        <end position="13"/>
    </location>
</feature>
<comment type="caution">
    <text evidence="2">The sequence shown here is derived from an EMBL/GenBank/DDBJ whole genome shotgun (WGS) entry which is preliminary data.</text>
</comment>
<feature type="region of interest" description="Disordered" evidence="1">
    <location>
        <begin position="1"/>
        <end position="24"/>
    </location>
</feature>
<feature type="non-terminal residue" evidence="2">
    <location>
        <position position="99"/>
    </location>
</feature>
<protein>
    <submittedName>
        <fullName evidence="2">Uncharacterized protein</fullName>
    </submittedName>
</protein>
<feature type="compositionally biased region" description="Polar residues" evidence="1">
    <location>
        <begin position="14"/>
        <end position="24"/>
    </location>
</feature>
<dbReference type="OrthoDB" id="10497998at2759"/>
<gene>
    <name evidence="2" type="ORF">OLEA9_A116326</name>
</gene>
<dbReference type="EMBL" id="CACTIH010007695">
    <property type="protein sequence ID" value="CAA3017329.1"/>
    <property type="molecule type" value="Genomic_DNA"/>
</dbReference>
<dbReference type="AlphaFoldDB" id="A0A8S0UGN8"/>
<keyword evidence="3" id="KW-1185">Reference proteome</keyword>
<organism evidence="2 3">
    <name type="scientific">Olea europaea subsp. europaea</name>
    <dbReference type="NCBI Taxonomy" id="158383"/>
    <lineage>
        <taxon>Eukaryota</taxon>
        <taxon>Viridiplantae</taxon>
        <taxon>Streptophyta</taxon>
        <taxon>Embryophyta</taxon>
        <taxon>Tracheophyta</taxon>
        <taxon>Spermatophyta</taxon>
        <taxon>Magnoliopsida</taxon>
        <taxon>eudicotyledons</taxon>
        <taxon>Gunneridae</taxon>
        <taxon>Pentapetalae</taxon>
        <taxon>asterids</taxon>
        <taxon>lamiids</taxon>
        <taxon>Lamiales</taxon>
        <taxon>Oleaceae</taxon>
        <taxon>Oleeae</taxon>
        <taxon>Olea</taxon>
    </lineage>
</organism>